<keyword evidence="1" id="KW-1133">Transmembrane helix</keyword>
<organism evidence="2 3">
    <name type="scientific">Sphagnum jensenii</name>
    <dbReference type="NCBI Taxonomy" id="128206"/>
    <lineage>
        <taxon>Eukaryota</taxon>
        <taxon>Viridiplantae</taxon>
        <taxon>Streptophyta</taxon>
        <taxon>Embryophyta</taxon>
        <taxon>Bryophyta</taxon>
        <taxon>Sphagnophytina</taxon>
        <taxon>Sphagnopsida</taxon>
        <taxon>Sphagnales</taxon>
        <taxon>Sphagnaceae</taxon>
        <taxon>Sphagnum</taxon>
    </lineage>
</organism>
<keyword evidence="1" id="KW-0472">Membrane</keyword>
<keyword evidence="1" id="KW-0812">Transmembrane</keyword>
<feature type="transmembrane region" description="Helical" evidence="1">
    <location>
        <begin position="36"/>
        <end position="59"/>
    </location>
</feature>
<evidence type="ECO:0000313" key="3">
    <source>
        <dbReference type="Proteomes" id="UP001497444"/>
    </source>
</evidence>
<protein>
    <submittedName>
        <fullName evidence="2">Uncharacterized protein</fullName>
    </submittedName>
</protein>
<keyword evidence="3" id="KW-1185">Reference proteome</keyword>
<dbReference type="Proteomes" id="UP001497444">
    <property type="component" value="Chromosome 2"/>
</dbReference>
<dbReference type="EMBL" id="OZ020097">
    <property type="protein sequence ID" value="CAK9269418.1"/>
    <property type="molecule type" value="Genomic_DNA"/>
</dbReference>
<evidence type="ECO:0000256" key="1">
    <source>
        <dbReference type="SAM" id="Phobius"/>
    </source>
</evidence>
<evidence type="ECO:0000313" key="2">
    <source>
        <dbReference type="EMBL" id="CAK9269418.1"/>
    </source>
</evidence>
<sequence length="192" mass="20542">MGVLVQGGTGARRTTSSKHLFPFESKALQSSVYARFVPTAAFSLLCLLSASALVFRLPFARQSVPNIRKDRRQECGGASYLSVDGVLEASAGCIAVLEELSSCSKYAAIVVVVVVVARRAGNFCKCQGGMHPTVSAFRSYCCTGQDASGLQPETSVLRSLESFTYKAGIWILNALVMKELLLASPHLSVFLP</sequence>
<reference evidence="2 3" key="1">
    <citation type="submission" date="2024-02" db="EMBL/GenBank/DDBJ databases">
        <authorList>
            <consortium name="ELIXIR-Norway"/>
            <consortium name="Elixir Norway"/>
        </authorList>
    </citation>
    <scope>NUCLEOTIDE SEQUENCE [LARGE SCALE GENOMIC DNA]</scope>
</reference>
<name>A0ABP0WRD8_9BRYO</name>
<accession>A0ABP0WRD8</accession>
<gene>
    <name evidence="2" type="ORF">CSSPJE1EN1_LOCUS14896</name>
</gene>
<proteinExistence type="predicted"/>